<dbReference type="EMBL" id="GL379832">
    <property type="protein sequence ID" value="EGT51158.1"/>
    <property type="molecule type" value="Genomic_DNA"/>
</dbReference>
<dbReference type="AlphaFoldDB" id="G0N2W5"/>
<gene>
    <name evidence="1" type="ORF">CAEBREN_15643</name>
</gene>
<protein>
    <submittedName>
        <fullName evidence="1">Uncharacterized protein</fullName>
    </submittedName>
</protein>
<name>G0N2W5_CAEBE</name>
<dbReference type="InParanoid" id="G0N2W5"/>
<dbReference type="eggNOG" id="ENOG502TKCP">
    <property type="taxonomic scope" value="Eukaryota"/>
</dbReference>
<sequence>MTSKPAVDKGSFTTEDVVSIMGRLVGFFDEHIELINDNMPAKKFFIELLNKTFGVLMTAQLGGGLQDKDVEAFRVEFLKELATSFANDPKSLTKRQLFGFVVDLLYRDIKNMDASEEKKRKEETIANYEKMLNTTDPWVNYENKKYRCSRFMMLKRNACLFVKMPVTGEYLAMDKEKLENGFSRMGVPMKAEDLVGDDDDERIEDFKLEVVDEEGSAATAT</sequence>
<reference evidence="2" key="1">
    <citation type="submission" date="2011-07" db="EMBL/GenBank/DDBJ databases">
        <authorList>
            <consortium name="Caenorhabditis brenneri Sequencing and Analysis Consortium"/>
            <person name="Wilson R.K."/>
        </authorList>
    </citation>
    <scope>NUCLEOTIDE SEQUENCE [LARGE SCALE GENOMIC DNA]</scope>
    <source>
        <strain evidence="2">PB2801</strain>
    </source>
</reference>
<dbReference type="HOGENOM" id="CLU_1251629_0_0_1"/>
<evidence type="ECO:0000313" key="2">
    <source>
        <dbReference type="Proteomes" id="UP000008068"/>
    </source>
</evidence>
<proteinExistence type="predicted"/>
<accession>G0N2W5</accession>
<keyword evidence="2" id="KW-1185">Reference proteome</keyword>
<dbReference type="Proteomes" id="UP000008068">
    <property type="component" value="Unassembled WGS sequence"/>
</dbReference>
<organism evidence="2">
    <name type="scientific">Caenorhabditis brenneri</name>
    <name type="common">Nematode worm</name>
    <dbReference type="NCBI Taxonomy" id="135651"/>
    <lineage>
        <taxon>Eukaryota</taxon>
        <taxon>Metazoa</taxon>
        <taxon>Ecdysozoa</taxon>
        <taxon>Nematoda</taxon>
        <taxon>Chromadorea</taxon>
        <taxon>Rhabditida</taxon>
        <taxon>Rhabditina</taxon>
        <taxon>Rhabditomorpha</taxon>
        <taxon>Rhabditoidea</taxon>
        <taxon>Rhabditidae</taxon>
        <taxon>Peloderinae</taxon>
        <taxon>Caenorhabditis</taxon>
    </lineage>
</organism>
<evidence type="ECO:0000313" key="1">
    <source>
        <dbReference type="EMBL" id="EGT51158.1"/>
    </source>
</evidence>